<dbReference type="NCBIfam" id="NF004424">
    <property type="entry name" value="PRK05766.1"/>
    <property type="match status" value="1"/>
</dbReference>
<dbReference type="GO" id="GO:0008270">
    <property type="term" value="F:zinc ion binding"/>
    <property type="evidence" value="ECO:0007669"/>
    <property type="project" value="InterPro"/>
</dbReference>
<protein>
    <submittedName>
        <fullName evidence="3">Ribosomal protein S14.2</fullName>
    </submittedName>
</protein>
<dbReference type="Gene3D" id="4.10.830.10">
    <property type="entry name" value="30s Ribosomal Protein S14, Chain N"/>
    <property type="match status" value="1"/>
</dbReference>
<dbReference type="GO" id="GO:1990904">
    <property type="term" value="C:ribonucleoprotein complex"/>
    <property type="evidence" value="ECO:0007669"/>
    <property type="project" value="UniProtKB-KW"/>
</dbReference>
<gene>
    <name evidence="3" type="ORF">C472_15087</name>
</gene>
<dbReference type="AlphaFoldDB" id="M0DGE0"/>
<dbReference type="EMBL" id="AOJD01000077">
    <property type="protein sequence ID" value="ELZ33244.1"/>
    <property type="molecule type" value="Genomic_DNA"/>
</dbReference>
<accession>M0DGE0</accession>
<reference evidence="3 4" key="1">
    <citation type="journal article" date="2014" name="PLoS Genet.">
        <title>Phylogenetically driven sequencing of extremely halophilic archaea reveals strategies for static and dynamic osmo-response.</title>
        <authorList>
            <person name="Becker E.A."/>
            <person name="Seitzer P.M."/>
            <person name="Tritt A."/>
            <person name="Larsen D."/>
            <person name="Krusor M."/>
            <person name="Yao A.I."/>
            <person name="Wu D."/>
            <person name="Madern D."/>
            <person name="Eisen J.A."/>
            <person name="Darling A.E."/>
            <person name="Facciotti M.T."/>
        </authorList>
    </citation>
    <scope>NUCLEOTIDE SEQUENCE [LARGE SCALE GENOMIC DNA]</scope>
    <source>
        <strain evidence="3 4">DSM 14210</strain>
    </source>
</reference>
<keyword evidence="4" id="KW-1185">Reference proteome</keyword>
<evidence type="ECO:0000313" key="4">
    <source>
        <dbReference type="Proteomes" id="UP000011523"/>
    </source>
</evidence>
<keyword evidence="2" id="KW-0687">Ribonucleoprotein</keyword>
<sequence length="34" mass="4008">MTGRKQGLVGKYDIWLCRQSFRELAPTIGFEKYD</sequence>
<dbReference type="Proteomes" id="UP000011523">
    <property type="component" value="Unassembled WGS sequence"/>
</dbReference>
<dbReference type="GO" id="GO:0005840">
    <property type="term" value="C:ribosome"/>
    <property type="evidence" value="ECO:0007669"/>
    <property type="project" value="UniProtKB-KW"/>
</dbReference>
<dbReference type="GO" id="GO:0006412">
    <property type="term" value="P:translation"/>
    <property type="evidence" value="ECO:0007669"/>
    <property type="project" value="InterPro"/>
</dbReference>
<keyword evidence="1 3" id="KW-0689">Ribosomal protein</keyword>
<dbReference type="PATRIC" id="fig|1227485.3.peg.2962"/>
<dbReference type="InterPro" id="IPR043140">
    <property type="entry name" value="Ribosomal_uS14_sf"/>
</dbReference>
<evidence type="ECO:0000256" key="1">
    <source>
        <dbReference type="ARBA" id="ARBA00022980"/>
    </source>
</evidence>
<proteinExistence type="predicted"/>
<dbReference type="Pfam" id="PF00253">
    <property type="entry name" value="Ribosomal_S14"/>
    <property type="match status" value="1"/>
</dbReference>
<dbReference type="InterPro" id="IPR001209">
    <property type="entry name" value="Ribosomal_uS14"/>
</dbReference>
<evidence type="ECO:0000256" key="2">
    <source>
        <dbReference type="ARBA" id="ARBA00023274"/>
    </source>
</evidence>
<name>M0DGE0_9EURY</name>
<dbReference type="InterPro" id="IPR039744">
    <property type="entry name" value="RIbosomal_uS14_euk_arc"/>
</dbReference>
<comment type="caution">
    <text evidence="3">The sequence shown here is derived from an EMBL/GenBank/DDBJ whole genome shotgun (WGS) entry which is preliminary data.</text>
</comment>
<organism evidence="3 4">
    <name type="scientific">Halorubrum tebenquichense DSM 14210</name>
    <dbReference type="NCBI Taxonomy" id="1227485"/>
    <lineage>
        <taxon>Archaea</taxon>
        <taxon>Methanobacteriati</taxon>
        <taxon>Methanobacteriota</taxon>
        <taxon>Stenosarchaea group</taxon>
        <taxon>Halobacteria</taxon>
        <taxon>Halobacteriales</taxon>
        <taxon>Haloferacaceae</taxon>
        <taxon>Halorubrum</taxon>
    </lineage>
</organism>
<evidence type="ECO:0000313" key="3">
    <source>
        <dbReference type="EMBL" id="ELZ33244.1"/>
    </source>
</evidence>
<dbReference type="GO" id="GO:0003735">
    <property type="term" value="F:structural constituent of ribosome"/>
    <property type="evidence" value="ECO:0007669"/>
    <property type="project" value="InterPro"/>
</dbReference>